<dbReference type="AlphaFoldDB" id="A0A8J5XPX1"/>
<evidence type="ECO:0000256" key="3">
    <source>
        <dbReference type="ARBA" id="ARBA00022806"/>
    </source>
</evidence>
<sequence length="523" mass="54743">MGRASRSVTMAAGAPSFEELGVRADICEALRAQGISAPNKLQAQALPALRGGGDLILGAQTGSGKTLTYLVPLLQRLKDEEDCAPEPLVPRPSRPRALVIVPTRELGEQVKGVAKSICHYVKLRSTGISGGVPLGKQAKLFNTPLDLLVATPGRLLAHADAGHVGFSATSIFVVDEVDTIFEAGFADDLRKLLRLVDSHRHGERVQHIAVGATHPSAAKRLYADAFPAARELMVDVHTVPTQLTQRFVPVSSQSMDKCEKLIEVLGPPRDDGGLGGVRTLVFCNSKDSARFVDHYLTERRYATSNYHGGILPEARAANFKAFKEGRSEILVCSDLAARGLDGLDIAHVVQFDFARSAVDYLHRAGRTARAGKRGRVTSLVSKYDAALAREVQRAGEMDVTSQPAKRAARPAPRPADAAGRPPPASSAPATRGGAGPAAAKQAAGQPRQGARGPRGGAGAASRAPKSATARPIVKRGTRGAARYAPRNAADGRADADARQGARGASGGGAASPARSGASGASRR</sequence>
<dbReference type="PROSITE" id="PS51192">
    <property type="entry name" value="HELICASE_ATP_BIND_1"/>
    <property type="match status" value="1"/>
</dbReference>
<organism evidence="8 9">
    <name type="scientific">Diacronema lutheri</name>
    <name type="common">Unicellular marine alga</name>
    <name type="synonym">Monochrysis lutheri</name>
    <dbReference type="NCBI Taxonomy" id="2081491"/>
    <lineage>
        <taxon>Eukaryota</taxon>
        <taxon>Haptista</taxon>
        <taxon>Haptophyta</taxon>
        <taxon>Pavlovophyceae</taxon>
        <taxon>Pavlovales</taxon>
        <taxon>Pavlovaceae</taxon>
        <taxon>Diacronema</taxon>
    </lineage>
</organism>
<reference evidence="8" key="1">
    <citation type="submission" date="2021-05" db="EMBL/GenBank/DDBJ databases">
        <title>The genome of the haptophyte Pavlova lutheri (Diacronema luteri, Pavlovales) - a model for lipid biosynthesis in eukaryotic algae.</title>
        <authorList>
            <person name="Hulatt C.J."/>
            <person name="Posewitz M.C."/>
        </authorList>
    </citation>
    <scope>NUCLEOTIDE SEQUENCE</scope>
    <source>
        <strain evidence="8">NIVA-4/92</strain>
    </source>
</reference>
<dbReference type="Gene3D" id="3.40.50.300">
    <property type="entry name" value="P-loop containing nucleotide triphosphate hydrolases"/>
    <property type="match status" value="2"/>
</dbReference>
<dbReference type="SMART" id="SM00487">
    <property type="entry name" value="DEXDc"/>
    <property type="match status" value="1"/>
</dbReference>
<keyword evidence="1" id="KW-0547">Nucleotide-binding</keyword>
<dbReference type="Pfam" id="PF00270">
    <property type="entry name" value="DEAD"/>
    <property type="match status" value="1"/>
</dbReference>
<feature type="compositionally biased region" description="Basic and acidic residues" evidence="5">
    <location>
        <begin position="489"/>
        <end position="499"/>
    </location>
</feature>
<dbReference type="CDD" id="cd00268">
    <property type="entry name" value="DEADc"/>
    <property type="match status" value="1"/>
</dbReference>
<dbReference type="PROSITE" id="PS51194">
    <property type="entry name" value="HELICASE_CTER"/>
    <property type="match status" value="1"/>
</dbReference>
<keyword evidence="2" id="KW-0378">Hydrolase</keyword>
<dbReference type="OMA" id="NGDMLMK"/>
<accession>A0A8J5XPX1</accession>
<comment type="caution">
    <text evidence="8">The sequence shown here is derived from an EMBL/GenBank/DDBJ whole genome shotgun (WGS) entry which is preliminary data.</text>
</comment>
<dbReference type="Proteomes" id="UP000751190">
    <property type="component" value="Unassembled WGS sequence"/>
</dbReference>
<feature type="domain" description="Helicase C-terminal" evidence="7">
    <location>
        <begin position="242"/>
        <end position="412"/>
    </location>
</feature>
<dbReference type="InterPro" id="IPR044742">
    <property type="entry name" value="DEAD/DEAH_RhlB"/>
</dbReference>
<feature type="region of interest" description="Disordered" evidence="5">
    <location>
        <begin position="393"/>
        <end position="523"/>
    </location>
</feature>
<evidence type="ECO:0000259" key="6">
    <source>
        <dbReference type="PROSITE" id="PS51192"/>
    </source>
</evidence>
<protein>
    <recommendedName>
        <fullName evidence="10">RNA helicase</fullName>
    </recommendedName>
</protein>
<evidence type="ECO:0000259" key="7">
    <source>
        <dbReference type="PROSITE" id="PS51194"/>
    </source>
</evidence>
<dbReference type="GO" id="GO:0005524">
    <property type="term" value="F:ATP binding"/>
    <property type="evidence" value="ECO:0007669"/>
    <property type="project" value="UniProtKB-KW"/>
</dbReference>
<dbReference type="GO" id="GO:0003676">
    <property type="term" value="F:nucleic acid binding"/>
    <property type="evidence" value="ECO:0007669"/>
    <property type="project" value="InterPro"/>
</dbReference>
<feature type="compositionally biased region" description="Low complexity" evidence="5">
    <location>
        <begin position="459"/>
        <end position="471"/>
    </location>
</feature>
<keyword evidence="9" id="KW-1185">Reference proteome</keyword>
<evidence type="ECO:0000313" key="8">
    <source>
        <dbReference type="EMBL" id="KAG8469378.1"/>
    </source>
</evidence>
<dbReference type="EMBL" id="JAGTXO010000002">
    <property type="protein sequence ID" value="KAG8469378.1"/>
    <property type="molecule type" value="Genomic_DNA"/>
</dbReference>
<gene>
    <name evidence="8" type="ORF">KFE25_005833</name>
</gene>
<keyword evidence="3" id="KW-0347">Helicase</keyword>
<dbReference type="PANTHER" id="PTHR47960">
    <property type="entry name" value="DEAD-BOX ATP-DEPENDENT RNA HELICASE 50"/>
    <property type="match status" value="1"/>
</dbReference>
<name>A0A8J5XPX1_DIALT</name>
<keyword evidence="4" id="KW-0067">ATP-binding</keyword>
<feature type="compositionally biased region" description="Low complexity" evidence="5">
    <location>
        <begin position="426"/>
        <end position="451"/>
    </location>
</feature>
<dbReference type="InterPro" id="IPR014001">
    <property type="entry name" value="Helicase_ATP-bd"/>
</dbReference>
<dbReference type="CDD" id="cd18787">
    <property type="entry name" value="SF2_C_DEAD"/>
    <property type="match status" value="1"/>
</dbReference>
<dbReference type="SMART" id="SM00490">
    <property type="entry name" value="HELICc"/>
    <property type="match status" value="1"/>
</dbReference>
<dbReference type="Pfam" id="PF00271">
    <property type="entry name" value="Helicase_C"/>
    <property type="match status" value="1"/>
</dbReference>
<evidence type="ECO:0008006" key="10">
    <source>
        <dbReference type="Google" id="ProtNLM"/>
    </source>
</evidence>
<dbReference type="InterPro" id="IPR011545">
    <property type="entry name" value="DEAD/DEAH_box_helicase_dom"/>
</dbReference>
<evidence type="ECO:0000256" key="4">
    <source>
        <dbReference type="ARBA" id="ARBA00022840"/>
    </source>
</evidence>
<evidence type="ECO:0000313" key="9">
    <source>
        <dbReference type="Proteomes" id="UP000751190"/>
    </source>
</evidence>
<feature type="domain" description="Helicase ATP-binding" evidence="6">
    <location>
        <begin position="46"/>
        <end position="232"/>
    </location>
</feature>
<feature type="compositionally biased region" description="Low complexity" evidence="5">
    <location>
        <begin position="510"/>
        <end position="523"/>
    </location>
</feature>
<dbReference type="InterPro" id="IPR027417">
    <property type="entry name" value="P-loop_NTPase"/>
</dbReference>
<evidence type="ECO:0000256" key="2">
    <source>
        <dbReference type="ARBA" id="ARBA00022801"/>
    </source>
</evidence>
<dbReference type="OrthoDB" id="10256233at2759"/>
<dbReference type="SUPFAM" id="SSF52540">
    <property type="entry name" value="P-loop containing nucleoside triphosphate hydrolases"/>
    <property type="match status" value="1"/>
</dbReference>
<evidence type="ECO:0000256" key="1">
    <source>
        <dbReference type="ARBA" id="ARBA00022741"/>
    </source>
</evidence>
<dbReference type="InterPro" id="IPR001650">
    <property type="entry name" value="Helicase_C-like"/>
</dbReference>
<dbReference type="GO" id="GO:0016787">
    <property type="term" value="F:hydrolase activity"/>
    <property type="evidence" value="ECO:0007669"/>
    <property type="project" value="UniProtKB-KW"/>
</dbReference>
<proteinExistence type="predicted"/>
<dbReference type="GO" id="GO:0004386">
    <property type="term" value="F:helicase activity"/>
    <property type="evidence" value="ECO:0007669"/>
    <property type="project" value="UniProtKB-KW"/>
</dbReference>
<evidence type="ECO:0000256" key="5">
    <source>
        <dbReference type="SAM" id="MobiDB-lite"/>
    </source>
</evidence>